<feature type="domain" description="Methyltransferase type 11" evidence="1">
    <location>
        <begin position="36"/>
        <end position="128"/>
    </location>
</feature>
<dbReference type="SUPFAM" id="SSF53335">
    <property type="entry name" value="S-adenosyl-L-methionine-dependent methyltransferases"/>
    <property type="match status" value="1"/>
</dbReference>
<name>A0ABU5R4V4_9PSEU</name>
<evidence type="ECO:0000313" key="3">
    <source>
        <dbReference type="Proteomes" id="UP001304298"/>
    </source>
</evidence>
<sequence length="249" mass="26193">MSEHRVRFAALFDAEVRPHNERFRVAAAITRGEDVLDVGCGTGESTREAAQASGTGHVLGVDVSAAAITRARELGGAAFEVADAQTHPFPVHGFDVVLSRFGAMFFADPPAAFASLARALRPGGRLVLLVWQERARNEWYAVLHDAVAPGTAPPPAGAHFSLGDPGTTRALLETAGFTGVTFTDVDEPVCYGPDSATATEFALGLKDVQELRGTEGAAERLRAAFAAHETDDGVLLGSRAWIVTAVSRG</sequence>
<keyword evidence="2" id="KW-0489">Methyltransferase</keyword>
<accession>A0ABU5R4V4</accession>
<dbReference type="RefSeq" id="WP_323328198.1">
    <property type="nucleotide sequence ID" value="NZ_JAYFSI010000003.1"/>
</dbReference>
<proteinExistence type="predicted"/>
<reference evidence="2 3" key="1">
    <citation type="submission" date="2023-12" db="EMBL/GenBank/DDBJ databases">
        <title>Amycolatopsis sp. V23-08.</title>
        <authorList>
            <person name="Somphong A."/>
        </authorList>
    </citation>
    <scope>NUCLEOTIDE SEQUENCE [LARGE SCALE GENOMIC DNA]</scope>
    <source>
        <strain evidence="2 3">V23-08</strain>
    </source>
</reference>
<dbReference type="Gene3D" id="3.40.50.150">
    <property type="entry name" value="Vaccinia Virus protein VP39"/>
    <property type="match status" value="1"/>
</dbReference>
<evidence type="ECO:0000259" key="1">
    <source>
        <dbReference type="Pfam" id="PF08241"/>
    </source>
</evidence>
<keyword evidence="3" id="KW-1185">Reference proteome</keyword>
<dbReference type="InterPro" id="IPR013216">
    <property type="entry name" value="Methyltransf_11"/>
</dbReference>
<evidence type="ECO:0000313" key="2">
    <source>
        <dbReference type="EMBL" id="MEA5361247.1"/>
    </source>
</evidence>
<protein>
    <submittedName>
        <fullName evidence="2">Methyltransferase domain-containing protein</fullName>
    </submittedName>
</protein>
<dbReference type="InterPro" id="IPR029063">
    <property type="entry name" value="SAM-dependent_MTases_sf"/>
</dbReference>
<keyword evidence="2" id="KW-0808">Transferase</keyword>
<comment type="caution">
    <text evidence="2">The sequence shown here is derived from an EMBL/GenBank/DDBJ whole genome shotgun (WGS) entry which is preliminary data.</text>
</comment>
<dbReference type="CDD" id="cd02440">
    <property type="entry name" value="AdoMet_MTases"/>
    <property type="match status" value="1"/>
</dbReference>
<dbReference type="GO" id="GO:0032259">
    <property type="term" value="P:methylation"/>
    <property type="evidence" value="ECO:0007669"/>
    <property type="project" value="UniProtKB-KW"/>
</dbReference>
<organism evidence="2 3">
    <name type="scientific">Amycolatopsis heterodermiae</name>
    <dbReference type="NCBI Taxonomy" id="3110235"/>
    <lineage>
        <taxon>Bacteria</taxon>
        <taxon>Bacillati</taxon>
        <taxon>Actinomycetota</taxon>
        <taxon>Actinomycetes</taxon>
        <taxon>Pseudonocardiales</taxon>
        <taxon>Pseudonocardiaceae</taxon>
        <taxon>Amycolatopsis</taxon>
    </lineage>
</organism>
<gene>
    <name evidence="2" type="ORF">VA596_17000</name>
</gene>
<dbReference type="Pfam" id="PF08241">
    <property type="entry name" value="Methyltransf_11"/>
    <property type="match status" value="1"/>
</dbReference>
<dbReference type="PANTHER" id="PTHR43591">
    <property type="entry name" value="METHYLTRANSFERASE"/>
    <property type="match status" value="1"/>
</dbReference>
<dbReference type="PANTHER" id="PTHR43591:SF24">
    <property type="entry name" value="2-METHOXY-6-POLYPRENYL-1,4-BENZOQUINOL METHYLASE, MITOCHONDRIAL"/>
    <property type="match status" value="1"/>
</dbReference>
<dbReference type="GO" id="GO:0008168">
    <property type="term" value="F:methyltransferase activity"/>
    <property type="evidence" value="ECO:0007669"/>
    <property type="project" value="UniProtKB-KW"/>
</dbReference>
<dbReference type="Proteomes" id="UP001304298">
    <property type="component" value="Unassembled WGS sequence"/>
</dbReference>
<dbReference type="EMBL" id="JAYFSI010000003">
    <property type="protein sequence ID" value="MEA5361247.1"/>
    <property type="molecule type" value="Genomic_DNA"/>
</dbReference>